<protein>
    <submittedName>
        <fullName evidence="2">Uncharacterized protein</fullName>
    </submittedName>
</protein>
<keyword evidence="1" id="KW-0472">Membrane</keyword>
<proteinExistence type="predicted"/>
<gene>
    <name evidence="2" type="ORF">A8950_2566</name>
</gene>
<accession>A0A4R6WW48</accession>
<evidence type="ECO:0000313" key="3">
    <source>
        <dbReference type="Proteomes" id="UP000295783"/>
    </source>
</evidence>
<name>A0A4R6WW48_9PROT</name>
<reference evidence="2 3" key="1">
    <citation type="submission" date="2019-03" db="EMBL/GenBank/DDBJ databases">
        <title>Genomic Encyclopedia of Type Strains, Phase III (KMG-III): the genomes of soil and plant-associated and newly described type strains.</title>
        <authorList>
            <person name="Whitman W."/>
        </authorList>
    </citation>
    <scope>NUCLEOTIDE SEQUENCE [LARGE SCALE GENOMIC DNA]</scope>
    <source>
        <strain evidence="2 3">CGMCC 1.7660</strain>
    </source>
</reference>
<keyword evidence="3" id="KW-1185">Reference proteome</keyword>
<keyword evidence="1" id="KW-1133">Transmembrane helix</keyword>
<evidence type="ECO:0000256" key="1">
    <source>
        <dbReference type="SAM" id="Phobius"/>
    </source>
</evidence>
<dbReference type="EMBL" id="SNYW01000009">
    <property type="protein sequence ID" value="TDQ81498.1"/>
    <property type="molecule type" value="Genomic_DNA"/>
</dbReference>
<sequence length="44" mass="4793">MINENYNDLLREIGHARHSAAAAWRLIAVLALLLVGLSTALHLA</sequence>
<dbReference type="AlphaFoldDB" id="A0A4R6WW48"/>
<dbReference type="Proteomes" id="UP000295783">
    <property type="component" value="Unassembled WGS sequence"/>
</dbReference>
<evidence type="ECO:0000313" key="2">
    <source>
        <dbReference type="EMBL" id="TDQ81498.1"/>
    </source>
</evidence>
<organism evidence="2 3">
    <name type="scientific">Dongia mobilis</name>
    <dbReference type="NCBI Taxonomy" id="578943"/>
    <lineage>
        <taxon>Bacteria</taxon>
        <taxon>Pseudomonadati</taxon>
        <taxon>Pseudomonadota</taxon>
        <taxon>Alphaproteobacteria</taxon>
        <taxon>Rhodospirillales</taxon>
        <taxon>Dongiaceae</taxon>
        <taxon>Dongia</taxon>
    </lineage>
</organism>
<dbReference type="RefSeq" id="WP_279513055.1">
    <property type="nucleotide sequence ID" value="NZ_SNYW01000009.1"/>
</dbReference>
<feature type="transmembrane region" description="Helical" evidence="1">
    <location>
        <begin position="21"/>
        <end position="43"/>
    </location>
</feature>
<comment type="caution">
    <text evidence="2">The sequence shown here is derived from an EMBL/GenBank/DDBJ whole genome shotgun (WGS) entry which is preliminary data.</text>
</comment>
<keyword evidence="1" id="KW-0812">Transmembrane</keyword>